<evidence type="ECO:0000256" key="1">
    <source>
        <dbReference type="SAM" id="MobiDB-lite"/>
    </source>
</evidence>
<feature type="compositionally biased region" description="Basic and acidic residues" evidence="1">
    <location>
        <begin position="221"/>
        <end position="231"/>
    </location>
</feature>
<dbReference type="AlphaFoldDB" id="S8ELR0"/>
<sequence length="399" mass="44562">FFSIFVKNFFGMAESKLDLPEDLMASKPSDQSWNPNGNHEEKGLIGFIEEMKDQVASESIPLSPQWLYAKPNEPKAEARGLSSLSLGSSAEPNQKELWRSDVADDKKDWRKLASEVDGGRRWREEERETGLLGRRDRRKMDSRSDNNPTRETNEKALSASDRWHDGSNRSLVHETRRDTKWSIRWGPDDKEKGSRLEKRTDLEKENSQGEMQSSVPNNRSVPERDIDSRDKWRPRHRLEGNTGAPGSHRAAPGFGAEKGRAEGLNLGFSVGRGKTNVSLLRTPAVGPVGSVHYDTTGNVPGKPTLSVKNLVYPRGKLLDIYRKQKLDLLLAHMPDNMDEVTPITQIDAVEPLAFVIPDAEQAVVLNDISKGKLTSSGASDGSFKKGRSTYDISFLGKLN</sequence>
<dbReference type="OrthoDB" id="6415790at2759"/>
<gene>
    <name evidence="2" type="ORF">M569_01148</name>
</gene>
<evidence type="ECO:0000313" key="2">
    <source>
        <dbReference type="EMBL" id="EPS73607.1"/>
    </source>
</evidence>
<name>S8ELR0_9LAMI</name>
<feature type="compositionally biased region" description="Polar residues" evidence="1">
    <location>
        <begin position="208"/>
        <end position="220"/>
    </location>
</feature>
<feature type="compositionally biased region" description="Basic and acidic residues" evidence="1">
    <location>
        <begin position="161"/>
        <end position="207"/>
    </location>
</feature>
<comment type="caution">
    <text evidence="2">The sequence shown here is derived from an EMBL/GenBank/DDBJ whole genome shotgun (WGS) entry which is preliminary data.</text>
</comment>
<protein>
    <submittedName>
        <fullName evidence="2">Uncharacterized protein</fullName>
    </submittedName>
</protein>
<dbReference type="PANTHER" id="PTHR46992">
    <property type="entry name" value="GYF DOMAIN-CONTAINING PROTEIN"/>
    <property type="match status" value="1"/>
</dbReference>
<feature type="compositionally biased region" description="Basic and acidic residues" evidence="1">
    <location>
        <begin position="117"/>
        <end position="129"/>
    </location>
</feature>
<dbReference type="Proteomes" id="UP000015453">
    <property type="component" value="Unassembled WGS sequence"/>
</dbReference>
<proteinExistence type="predicted"/>
<evidence type="ECO:0000313" key="3">
    <source>
        <dbReference type="Proteomes" id="UP000015453"/>
    </source>
</evidence>
<feature type="non-terminal residue" evidence="2">
    <location>
        <position position="1"/>
    </location>
</feature>
<reference evidence="2 3" key="1">
    <citation type="journal article" date="2013" name="BMC Genomics">
        <title>The miniature genome of a carnivorous plant Genlisea aurea contains a low number of genes and short non-coding sequences.</title>
        <authorList>
            <person name="Leushkin E.V."/>
            <person name="Sutormin R.A."/>
            <person name="Nabieva E.R."/>
            <person name="Penin A.A."/>
            <person name="Kondrashov A.S."/>
            <person name="Logacheva M.D."/>
        </authorList>
    </citation>
    <scope>NUCLEOTIDE SEQUENCE [LARGE SCALE GENOMIC DNA]</scope>
</reference>
<dbReference type="PANTHER" id="PTHR46992:SF1">
    <property type="entry name" value="GYF DOMAIN-CONTAINING PROTEIN"/>
    <property type="match status" value="1"/>
</dbReference>
<dbReference type="EMBL" id="AUSU01000379">
    <property type="protein sequence ID" value="EPS73607.1"/>
    <property type="molecule type" value="Genomic_DNA"/>
</dbReference>
<keyword evidence="3" id="KW-1185">Reference proteome</keyword>
<feature type="region of interest" description="Disordered" evidence="1">
    <location>
        <begin position="117"/>
        <end position="258"/>
    </location>
</feature>
<organism evidence="2 3">
    <name type="scientific">Genlisea aurea</name>
    <dbReference type="NCBI Taxonomy" id="192259"/>
    <lineage>
        <taxon>Eukaryota</taxon>
        <taxon>Viridiplantae</taxon>
        <taxon>Streptophyta</taxon>
        <taxon>Embryophyta</taxon>
        <taxon>Tracheophyta</taxon>
        <taxon>Spermatophyta</taxon>
        <taxon>Magnoliopsida</taxon>
        <taxon>eudicotyledons</taxon>
        <taxon>Gunneridae</taxon>
        <taxon>Pentapetalae</taxon>
        <taxon>asterids</taxon>
        <taxon>lamiids</taxon>
        <taxon>Lamiales</taxon>
        <taxon>Lentibulariaceae</taxon>
        <taxon>Genlisea</taxon>
    </lineage>
</organism>
<accession>S8ELR0</accession>